<protein>
    <submittedName>
        <fullName evidence="1">Uncharacterized protein</fullName>
    </submittedName>
</protein>
<evidence type="ECO:0000313" key="1">
    <source>
        <dbReference type="EMBL" id="OUN43771.1"/>
    </source>
</evidence>
<comment type="caution">
    <text evidence="1">The sequence shown here is derived from an EMBL/GenBank/DDBJ whole genome shotgun (WGS) entry which is preliminary data.</text>
</comment>
<dbReference type="EMBL" id="NFHO01000003">
    <property type="protein sequence ID" value="OUN43771.1"/>
    <property type="molecule type" value="Genomic_DNA"/>
</dbReference>
<name>A0A1Y3U4U4_9ACTN</name>
<reference evidence="2" key="1">
    <citation type="submission" date="2017-04" db="EMBL/GenBank/DDBJ databases">
        <title>Function of individual gut microbiota members based on whole genome sequencing of pure cultures obtained from chicken caecum.</title>
        <authorList>
            <person name="Medvecky M."/>
            <person name="Cejkova D."/>
            <person name="Polansky O."/>
            <person name="Karasova D."/>
            <person name="Kubasova T."/>
            <person name="Cizek A."/>
            <person name="Rychlik I."/>
        </authorList>
    </citation>
    <scope>NUCLEOTIDE SEQUENCE [LARGE SCALE GENOMIC DNA]</scope>
    <source>
        <strain evidence="2">An70</strain>
    </source>
</reference>
<evidence type="ECO:0000313" key="2">
    <source>
        <dbReference type="Proteomes" id="UP000196560"/>
    </source>
</evidence>
<dbReference type="Proteomes" id="UP000196560">
    <property type="component" value="Unassembled WGS sequence"/>
</dbReference>
<organism evidence="1 2">
    <name type="scientific">Enorma massiliensis</name>
    <dbReference type="NCBI Taxonomy" id="1472761"/>
    <lineage>
        <taxon>Bacteria</taxon>
        <taxon>Bacillati</taxon>
        <taxon>Actinomycetota</taxon>
        <taxon>Coriobacteriia</taxon>
        <taxon>Coriobacteriales</taxon>
        <taxon>Coriobacteriaceae</taxon>
        <taxon>Enorma</taxon>
    </lineage>
</organism>
<accession>A0A1Y3U4U4</accession>
<keyword evidence="2" id="KW-1185">Reference proteome</keyword>
<dbReference type="AlphaFoldDB" id="A0A1Y3U4U4"/>
<sequence length="100" mass="10674">MHGGRLGEAEFASALPEAAARARELAPADVPARLYRRYRHAVCALVDRVAGADERGLLRSETVGSTSRTYADADQGAAFGDADAVRPWLAGTGLMYRGLR</sequence>
<proteinExistence type="predicted"/>
<gene>
    <name evidence="1" type="ORF">B5G21_03535</name>
</gene>